<name>A0A1G4RDM9_9HYPH</name>
<dbReference type="GO" id="GO:0052645">
    <property type="term" value="P:F420-0 metabolic process"/>
    <property type="evidence" value="ECO:0007669"/>
    <property type="project" value="UniProtKB-UniRule"/>
</dbReference>
<evidence type="ECO:0000313" key="6">
    <source>
        <dbReference type="EMBL" id="SCW54994.1"/>
    </source>
</evidence>
<dbReference type="EMBL" id="FMTP01000002">
    <property type="protein sequence ID" value="SCW54994.1"/>
    <property type="molecule type" value="Genomic_DNA"/>
</dbReference>
<gene>
    <name evidence="5" type="primary">fbiD</name>
    <name evidence="6" type="ORF">SAMN05660859_1569</name>
</gene>
<comment type="catalytic activity">
    <reaction evidence="5">
        <text>(2R)-3-phosphoglycerate + GTP + H(+) = 3-[(R)-glyceryl]-diphospho-5'-guanosine + diphosphate</text>
        <dbReference type="Rhea" id="RHEA:63440"/>
        <dbReference type="ChEBI" id="CHEBI:15378"/>
        <dbReference type="ChEBI" id="CHEBI:33019"/>
        <dbReference type="ChEBI" id="CHEBI:37565"/>
        <dbReference type="ChEBI" id="CHEBI:58272"/>
        <dbReference type="ChEBI" id="CHEBI:147306"/>
        <dbReference type="EC" id="2.7.7.106"/>
    </reaction>
</comment>
<keyword evidence="4 5" id="KW-0342">GTP-binding</keyword>
<comment type="similarity">
    <text evidence="5">Belongs to the CofC family.</text>
</comment>
<sequence>MNAKTGGIWAVVPVKPFGLAKQRLASAFTPIFRQELVRAMLCDVLAALREARGLAGFAVITADPQAGRLARDRGGRWLIESEVRGLNPAASEAAARFGAEGAAGLLVLPGDLPAVTAGEIDALISSHGSGRAASLIASQDGDGTNALLLSPPQAMGFAFGPGSFARHQAGAEALGIVPQVHESARFPGFARDIDTPDEVRRLTDLRPGSHTARLLASGHCS</sequence>
<evidence type="ECO:0000256" key="3">
    <source>
        <dbReference type="ARBA" id="ARBA00022741"/>
    </source>
</evidence>
<dbReference type="EC" id="2.7.7.106" evidence="5"/>
<dbReference type="UniPathway" id="UPA00071"/>
<dbReference type="Proteomes" id="UP000198889">
    <property type="component" value="Unassembled WGS sequence"/>
</dbReference>
<keyword evidence="7" id="KW-1185">Reference proteome</keyword>
<dbReference type="Pfam" id="PF01983">
    <property type="entry name" value="CofC"/>
    <property type="match status" value="1"/>
</dbReference>
<evidence type="ECO:0000256" key="1">
    <source>
        <dbReference type="ARBA" id="ARBA00022679"/>
    </source>
</evidence>
<accession>A0A1G4RDM9</accession>
<evidence type="ECO:0000256" key="2">
    <source>
        <dbReference type="ARBA" id="ARBA00022695"/>
    </source>
</evidence>
<evidence type="ECO:0000313" key="7">
    <source>
        <dbReference type="Proteomes" id="UP000198889"/>
    </source>
</evidence>
<proteinExistence type="inferred from homology"/>
<dbReference type="GO" id="GO:0005525">
    <property type="term" value="F:GTP binding"/>
    <property type="evidence" value="ECO:0007669"/>
    <property type="project" value="UniProtKB-KW"/>
</dbReference>
<keyword evidence="1 5" id="KW-0808">Transferase</keyword>
<keyword evidence="3 5" id="KW-0547">Nucleotide-binding</keyword>
<dbReference type="Gene3D" id="3.90.550.10">
    <property type="entry name" value="Spore Coat Polysaccharide Biosynthesis Protein SpsA, Chain A"/>
    <property type="match status" value="1"/>
</dbReference>
<evidence type="ECO:0000256" key="5">
    <source>
        <dbReference type="HAMAP-Rule" id="MF_02114"/>
    </source>
</evidence>
<comment type="pathway">
    <text evidence="5">Cofactor biosynthesis; coenzyme F420 biosynthesis.</text>
</comment>
<dbReference type="InterPro" id="IPR029044">
    <property type="entry name" value="Nucleotide-diphossugar_trans"/>
</dbReference>
<dbReference type="STRING" id="177413.SAMN05660859_1569"/>
<dbReference type="InterPro" id="IPR002835">
    <property type="entry name" value="CofC"/>
</dbReference>
<comment type="function">
    <text evidence="5">Guanylyltransferase that catalyzes the activation of (2R)-3-phosphoglycerate (3PG) as 3-[(R)-glyceryl]-diphospho-5'-guanosine, via the condensation of 3PG with GTP. It is involved in the biosynthesis of a derivative of the hydride carrier cofactor coenzyme F420, 3PG-F420.</text>
</comment>
<dbReference type="HAMAP" id="MF_02114">
    <property type="entry name" value="CofC"/>
    <property type="match status" value="1"/>
</dbReference>
<dbReference type="RefSeq" id="WP_091437606.1">
    <property type="nucleotide sequence ID" value="NZ_FMTP01000002.1"/>
</dbReference>
<reference evidence="7" key="1">
    <citation type="submission" date="2016-10" db="EMBL/GenBank/DDBJ databases">
        <authorList>
            <person name="Varghese N."/>
            <person name="Submissions S."/>
        </authorList>
    </citation>
    <scope>NUCLEOTIDE SEQUENCE [LARGE SCALE GENOMIC DNA]</scope>
    <source>
        <strain evidence="7">CGMCC 1.1761</strain>
    </source>
</reference>
<protein>
    <recommendedName>
        <fullName evidence="5">3-phospho-D-glycerate guanylyltransferase</fullName>
        <shortName evidence="5">3PG guanylyltransferase</shortName>
        <ecNumber evidence="5">2.7.7.106</ecNumber>
    </recommendedName>
</protein>
<dbReference type="GO" id="GO:0043814">
    <property type="term" value="F:phospholactate guanylyltransferase activity"/>
    <property type="evidence" value="ECO:0007669"/>
    <property type="project" value="InterPro"/>
</dbReference>
<dbReference type="AlphaFoldDB" id="A0A1G4RDM9"/>
<organism evidence="6 7">
    <name type="scientific">Ancylobacter rudongensis</name>
    <dbReference type="NCBI Taxonomy" id="177413"/>
    <lineage>
        <taxon>Bacteria</taxon>
        <taxon>Pseudomonadati</taxon>
        <taxon>Pseudomonadota</taxon>
        <taxon>Alphaproteobacteria</taxon>
        <taxon>Hyphomicrobiales</taxon>
        <taxon>Xanthobacteraceae</taxon>
        <taxon>Ancylobacter</taxon>
    </lineage>
</organism>
<dbReference type="NCBIfam" id="TIGR03552">
    <property type="entry name" value="F420_cofC"/>
    <property type="match status" value="1"/>
</dbReference>
<evidence type="ECO:0000256" key="4">
    <source>
        <dbReference type="ARBA" id="ARBA00023134"/>
    </source>
</evidence>
<dbReference type="SUPFAM" id="SSF53448">
    <property type="entry name" value="Nucleotide-diphospho-sugar transferases"/>
    <property type="match status" value="1"/>
</dbReference>
<keyword evidence="2 5" id="KW-0548">Nucleotidyltransferase</keyword>
<dbReference type="PANTHER" id="PTHR40392">
    <property type="entry name" value="2-PHOSPHO-L-LACTATE GUANYLYLTRANSFERASE"/>
    <property type="match status" value="1"/>
</dbReference>
<dbReference type="PANTHER" id="PTHR40392:SF1">
    <property type="entry name" value="2-PHOSPHO-L-LACTATE GUANYLYLTRANSFERASE"/>
    <property type="match status" value="1"/>
</dbReference>